<keyword evidence="7" id="KW-0472">Membrane</keyword>
<dbReference type="InterPro" id="IPR001173">
    <property type="entry name" value="Glyco_trans_2-like"/>
</dbReference>
<dbReference type="Proteomes" id="UP000046155">
    <property type="component" value="Unassembled WGS sequence"/>
</dbReference>
<feature type="domain" description="Glycosyltransferase 2-like" evidence="8">
    <location>
        <begin position="40"/>
        <end position="123"/>
    </location>
</feature>
<organism evidence="9 10">
    <name type="scientific">Syntrophaceticus schinkii</name>
    <dbReference type="NCBI Taxonomy" id="499207"/>
    <lineage>
        <taxon>Bacteria</taxon>
        <taxon>Bacillati</taxon>
        <taxon>Bacillota</taxon>
        <taxon>Clostridia</taxon>
        <taxon>Thermoanaerobacterales</taxon>
        <taxon>Thermoanaerobacterales Family III. Incertae Sedis</taxon>
        <taxon>Syntrophaceticus</taxon>
    </lineage>
</organism>
<name>A0A0B7MCW2_9FIRM</name>
<dbReference type="AlphaFoldDB" id="A0A0B7MCW2"/>
<dbReference type="RefSeq" id="WP_044664553.1">
    <property type="nucleotide sequence ID" value="NZ_CDRZ01000090.1"/>
</dbReference>
<keyword evidence="10" id="KW-1185">Reference proteome</keyword>
<dbReference type="OrthoDB" id="183314at2"/>
<dbReference type="GO" id="GO:0005886">
    <property type="term" value="C:plasma membrane"/>
    <property type="evidence" value="ECO:0007669"/>
    <property type="project" value="TreeGrafter"/>
</dbReference>
<evidence type="ECO:0000256" key="1">
    <source>
        <dbReference type="ARBA" id="ARBA00022475"/>
    </source>
</evidence>
<evidence type="ECO:0000259" key="8">
    <source>
        <dbReference type="Pfam" id="PF00535"/>
    </source>
</evidence>
<dbReference type="Gene3D" id="3.90.550.10">
    <property type="entry name" value="Spore Coat Polysaccharide Biosynthesis Protein SpsA, Chain A"/>
    <property type="match status" value="1"/>
</dbReference>
<gene>
    <name evidence="9" type="ORF">SSCH_180032</name>
</gene>
<protein>
    <recommendedName>
        <fullName evidence="8">Glycosyltransferase 2-like domain-containing protein</fullName>
    </recommendedName>
</protein>
<evidence type="ECO:0000256" key="6">
    <source>
        <dbReference type="ARBA" id="ARBA00022989"/>
    </source>
</evidence>
<keyword evidence="2" id="KW-0328">Glycosyltransferase</keyword>
<dbReference type="EMBL" id="CDRZ01000090">
    <property type="protein sequence ID" value="CEO88384.1"/>
    <property type="molecule type" value="Genomic_DNA"/>
</dbReference>
<proteinExistence type="predicted"/>
<keyword evidence="5" id="KW-0448">Lipopolysaccharide biosynthesis</keyword>
<dbReference type="Pfam" id="PF00535">
    <property type="entry name" value="Glycos_transf_2"/>
    <property type="match status" value="1"/>
</dbReference>
<keyword evidence="1" id="KW-1003">Cell membrane</keyword>
<evidence type="ECO:0000313" key="9">
    <source>
        <dbReference type="EMBL" id="CEO88384.1"/>
    </source>
</evidence>
<evidence type="ECO:0000256" key="7">
    <source>
        <dbReference type="ARBA" id="ARBA00023136"/>
    </source>
</evidence>
<keyword evidence="6" id="KW-1133">Transmembrane helix</keyword>
<reference evidence="10" key="1">
    <citation type="submission" date="2015-01" db="EMBL/GenBank/DDBJ databases">
        <authorList>
            <person name="Manzoor Shahid"/>
            <person name="Zubair Saima"/>
        </authorList>
    </citation>
    <scope>NUCLEOTIDE SEQUENCE [LARGE SCALE GENOMIC DNA]</scope>
    <source>
        <strain evidence="10">Sp3</strain>
    </source>
</reference>
<evidence type="ECO:0000256" key="3">
    <source>
        <dbReference type="ARBA" id="ARBA00022679"/>
    </source>
</evidence>
<dbReference type="PANTHER" id="PTHR48090">
    <property type="entry name" value="UNDECAPRENYL-PHOSPHATE 4-DEOXY-4-FORMAMIDO-L-ARABINOSE TRANSFERASE-RELATED"/>
    <property type="match status" value="1"/>
</dbReference>
<accession>A0A0B7MCW2</accession>
<evidence type="ECO:0000313" key="10">
    <source>
        <dbReference type="Proteomes" id="UP000046155"/>
    </source>
</evidence>
<dbReference type="InterPro" id="IPR029044">
    <property type="entry name" value="Nucleotide-diphossugar_trans"/>
</dbReference>
<keyword evidence="3" id="KW-0808">Transferase</keyword>
<dbReference type="PANTHER" id="PTHR48090:SF3">
    <property type="entry name" value="UNDECAPRENYL-PHOSPHATE 4-DEOXY-4-FORMAMIDO-L-ARABINOSE TRANSFERASE"/>
    <property type="match status" value="1"/>
</dbReference>
<dbReference type="GO" id="GO:0009103">
    <property type="term" value="P:lipopolysaccharide biosynthetic process"/>
    <property type="evidence" value="ECO:0007669"/>
    <property type="project" value="UniProtKB-KW"/>
</dbReference>
<evidence type="ECO:0000256" key="5">
    <source>
        <dbReference type="ARBA" id="ARBA00022985"/>
    </source>
</evidence>
<dbReference type="SUPFAM" id="SSF53448">
    <property type="entry name" value="Nucleotide-diphospho-sugar transferases"/>
    <property type="match status" value="1"/>
</dbReference>
<dbReference type="GO" id="GO:0099621">
    <property type="term" value="F:undecaprenyl-phosphate 4-deoxy-4-formamido-L-arabinose transferase activity"/>
    <property type="evidence" value="ECO:0007669"/>
    <property type="project" value="TreeGrafter"/>
</dbReference>
<evidence type="ECO:0000256" key="4">
    <source>
        <dbReference type="ARBA" id="ARBA00022692"/>
    </source>
</evidence>
<evidence type="ECO:0000256" key="2">
    <source>
        <dbReference type="ARBA" id="ARBA00022676"/>
    </source>
</evidence>
<sequence length="182" mass="20533">MAIMFLLVLSVILLCGLVIFTAFRKSYLFQQLHCFVPDLSLLLIVHNQAPIIEGAIKELLSYYQSSQRSFELVVYDDASTDETPEILRRLFRKHNFTLLYGKNLQSYNAALDAGFEVCQGKVVHYFLLTERVGLRTVTSLARCLLRGEKIPNFGIAFMPGVMSGTKIRSSKDEKPSFVGTTV</sequence>
<dbReference type="InterPro" id="IPR050256">
    <property type="entry name" value="Glycosyltransferase_2"/>
</dbReference>
<keyword evidence="4" id="KW-0812">Transmembrane</keyword>